<feature type="signal peptide" evidence="5">
    <location>
        <begin position="1"/>
        <end position="34"/>
    </location>
</feature>
<comment type="caution">
    <text evidence="7">The sequence shown here is derived from an EMBL/GenBank/DDBJ whole genome shotgun (WGS) entry which is preliminary data.</text>
</comment>
<dbReference type="GO" id="GO:0030313">
    <property type="term" value="C:cell envelope"/>
    <property type="evidence" value="ECO:0007669"/>
    <property type="project" value="UniProtKB-SubCell"/>
</dbReference>
<dbReference type="GO" id="GO:0043190">
    <property type="term" value="C:ATP-binding cassette (ABC) transporter complex"/>
    <property type="evidence" value="ECO:0007669"/>
    <property type="project" value="InterPro"/>
</dbReference>
<accession>A0A6P2BNW6</accession>
<dbReference type="Gene3D" id="3.40.190.10">
    <property type="entry name" value="Periplasmic binding protein-like II"/>
    <property type="match status" value="1"/>
</dbReference>
<keyword evidence="4 5" id="KW-0732">Signal</keyword>
<feature type="chain" id="PRO_5038666673" evidence="5">
    <location>
        <begin position="35"/>
        <end position="532"/>
    </location>
</feature>
<dbReference type="PIRSF" id="PIRSF002741">
    <property type="entry name" value="MppA"/>
    <property type="match status" value="1"/>
</dbReference>
<evidence type="ECO:0000313" key="8">
    <source>
        <dbReference type="Proteomes" id="UP000460272"/>
    </source>
</evidence>
<dbReference type="SUPFAM" id="SSF53850">
    <property type="entry name" value="Periplasmic binding protein-like II"/>
    <property type="match status" value="1"/>
</dbReference>
<sequence>MTVIRSRSHARLRARPTYRSAAAAASIVAISALAACGSSASSSATGAGSAAAAGASGTINWEWALPTSWDPVTSSAGWDMHALGLVYASITTLNAKGDVQPGLASSWKYAADGKSVTFTLRPGLKFSDGSPLTATSVEQNIKRGQTQANSTVASELSVIAKVTVDSPTSFTFDLSQVDYQVPDLLAGKDGMIVNPAYFKNVGSLPTKPEGAGPFTLSSYVPDSHADLVRNPSYWNASQIHVANFNVLSITQPEQILSALESGQVNVAYIAGNQVAAAKAAGFKIDVIPSEVVNELDIQTTTAPFTNPKVVQAINYAINRQAILQVQASGYGAISYQPFPEGFVGYSAKLANEYPYSPAKAKQLLAQAGYANGLSITLTSTSSTDSLAEQIQGQLAEVGIKVAIKDIAADTSTQFLYLDKTIPLAIDGTAGRMSPVEMLDVLYSQQGLMNVTGKATTTPATVSSALAKALTVPLDSPDYAAALQGAVETSVRQEPIHIWLYTNPRIFAYNSAVSGIPSDLVQQRWEGVTVSGG</sequence>
<comment type="subcellular location">
    <subcellularLocation>
        <location evidence="1">Cell envelope</location>
    </subcellularLocation>
</comment>
<organism evidence="7 8">
    <name type="scientific">Trebonia kvetii</name>
    <dbReference type="NCBI Taxonomy" id="2480626"/>
    <lineage>
        <taxon>Bacteria</taxon>
        <taxon>Bacillati</taxon>
        <taxon>Actinomycetota</taxon>
        <taxon>Actinomycetes</taxon>
        <taxon>Streptosporangiales</taxon>
        <taxon>Treboniaceae</taxon>
        <taxon>Trebonia</taxon>
    </lineage>
</organism>
<evidence type="ECO:0000313" key="7">
    <source>
        <dbReference type="EMBL" id="TVY99854.1"/>
    </source>
</evidence>
<dbReference type="OrthoDB" id="9796817at2"/>
<dbReference type="Proteomes" id="UP000460272">
    <property type="component" value="Unassembled WGS sequence"/>
</dbReference>
<dbReference type="PANTHER" id="PTHR30290:SF10">
    <property type="entry name" value="PERIPLASMIC OLIGOPEPTIDE-BINDING PROTEIN-RELATED"/>
    <property type="match status" value="1"/>
</dbReference>
<evidence type="ECO:0000256" key="3">
    <source>
        <dbReference type="ARBA" id="ARBA00022448"/>
    </source>
</evidence>
<evidence type="ECO:0000259" key="6">
    <source>
        <dbReference type="Pfam" id="PF00496"/>
    </source>
</evidence>
<protein>
    <submittedName>
        <fullName evidence="7">ABC transporter substrate-binding protein</fullName>
    </submittedName>
</protein>
<evidence type="ECO:0000256" key="2">
    <source>
        <dbReference type="ARBA" id="ARBA00005695"/>
    </source>
</evidence>
<dbReference type="Gene3D" id="3.90.76.10">
    <property type="entry name" value="Dipeptide-binding Protein, Domain 1"/>
    <property type="match status" value="1"/>
</dbReference>
<dbReference type="GO" id="GO:0015833">
    <property type="term" value="P:peptide transport"/>
    <property type="evidence" value="ECO:0007669"/>
    <property type="project" value="TreeGrafter"/>
</dbReference>
<comment type="similarity">
    <text evidence="2">Belongs to the bacterial solute-binding protein 5 family.</text>
</comment>
<dbReference type="Gene3D" id="3.10.105.10">
    <property type="entry name" value="Dipeptide-binding Protein, Domain 3"/>
    <property type="match status" value="1"/>
</dbReference>
<dbReference type="InterPro" id="IPR039424">
    <property type="entry name" value="SBP_5"/>
</dbReference>
<gene>
    <name evidence="7" type="ORF">EAS64_40120</name>
</gene>
<evidence type="ECO:0000256" key="4">
    <source>
        <dbReference type="ARBA" id="ARBA00022729"/>
    </source>
</evidence>
<dbReference type="AlphaFoldDB" id="A0A6P2BNW6"/>
<proteinExistence type="inferred from homology"/>
<keyword evidence="3" id="KW-0813">Transport</keyword>
<reference evidence="7 8" key="1">
    <citation type="submission" date="2018-11" db="EMBL/GenBank/DDBJ databases">
        <title>Trebonia kvetii gen.nov., sp.nov., a novel acidophilic actinobacterium, and proposal of the new actinobacterial family Treboniaceae fam. nov.</title>
        <authorList>
            <person name="Rapoport D."/>
            <person name="Sagova-Mareckova M."/>
            <person name="Sedlacek I."/>
            <person name="Provaznik J."/>
            <person name="Kralova S."/>
            <person name="Pavlinic D."/>
            <person name="Benes V."/>
            <person name="Kopecky J."/>
        </authorList>
    </citation>
    <scope>NUCLEOTIDE SEQUENCE [LARGE SCALE GENOMIC DNA]</scope>
    <source>
        <strain evidence="7 8">15Tr583</strain>
    </source>
</reference>
<dbReference type="EMBL" id="RPFW01000011">
    <property type="protein sequence ID" value="TVY99854.1"/>
    <property type="molecule type" value="Genomic_DNA"/>
</dbReference>
<dbReference type="PANTHER" id="PTHR30290">
    <property type="entry name" value="PERIPLASMIC BINDING COMPONENT OF ABC TRANSPORTER"/>
    <property type="match status" value="1"/>
</dbReference>
<feature type="domain" description="Solute-binding protein family 5" evidence="6">
    <location>
        <begin position="99"/>
        <end position="444"/>
    </location>
</feature>
<dbReference type="InterPro" id="IPR030678">
    <property type="entry name" value="Peptide/Ni-bd"/>
</dbReference>
<dbReference type="GO" id="GO:0042597">
    <property type="term" value="C:periplasmic space"/>
    <property type="evidence" value="ECO:0007669"/>
    <property type="project" value="UniProtKB-ARBA"/>
</dbReference>
<evidence type="ECO:0000256" key="1">
    <source>
        <dbReference type="ARBA" id="ARBA00004196"/>
    </source>
</evidence>
<dbReference type="Pfam" id="PF00496">
    <property type="entry name" value="SBP_bac_5"/>
    <property type="match status" value="1"/>
</dbReference>
<evidence type="ECO:0000256" key="5">
    <source>
        <dbReference type="SAM" id="SignalP"/>
    </source>
</evidence>
<dbReference type="GO" id="GO:1904680">
    <property type="term" value="F:peptide transmembrane transporter activity"/>
    <property type="evidence" value="ECO:0007669"/>
    <property type="project" value="TreeGrafter"/>
</dbReference>
<keyword evidence="8" id="KW-1185">Reference proteome</keyword>
<name>A0A6P2BNW6_9ACTN</name>
<dbReference type="InterPro" id="IPR000914">
    <property type="entry name" value="SBP_5_dom"/>
</dbReference>